<evidence type="ECO:0000313" key="1">
    <source>
        <dbReference type="EMBL" id="AUQ94477.1"/>
    </source>
</evidence>
<reference evidence="1 2" key="1">
    <citation type="journal article" date="2017" name="Genome Biol. Evol.">
        <title>Trajectories and Drivers of Genome Evolution in Surface-Associated Marine Phaeobacter.</title>
        <authorList>
            <person name="Freese H.M."/>
            <person name="Sikorski J."/>
            <person name="Bunk B."/>
            <person name="Scheuner C."/>
            <person name="Meier-Kolthoff J.P."/>
            <person name="Sproer C."/>
            <person name="Gram L."/>
            <person name="Overmann J."/>
        </authorList>
    </citation>
    <scope>NUCLEOTIDE SEQUENCE [LARGE SCALE GENOMIC DNA]</scope>
    <source>
        <strain evidence="1 2">P66</strain>
    </source>
</reference>
<name>A0ABM6RDL5_9RHOB</name>
<keyword evidence="2" id="KW-1185">Reference proteome</keyword>
<proteinExistence type="predicted"/>
<gene>
    <name evidence="1" type="ORF">PhaeoP66_01695</name>
</gene>
<reference evidence="1 2" key="2">
    <citation type="journal article" date="2017" name="Int. J. Syst. Evol. Microbiol.">
        <title>Adaptation of Surface-Associated Bacteria to the Open Ocean: A Genomically Distinct Subpopulation of Phaeobacter gallaeciensis Colonizes Pacific Mesozooplankton.</title>
        <authorList>
            <person name="Freese H.M."/>
            <person name="Methner A."/>
            <person name="Overmann J."/>
        </authorList>
    </citation>
    <scope>NUCLEOTIDE SEQUENCE [LARGE SCALE GENOMIC DNA]</scope>
    <source>
        <strain evidence="1 2">P66</strain>
    </source>
</reference>
<dbReference type="Proteomes" id="UP000236536">
    <property type="component" value="Chromosome"/>
</dbReference>
<evidence type="ECO:0000313" key="2">
    <source>
        <dbReference type="Proteomes" id="UP000236536"/>
    </source>
</evidence>
<protein>
    <submittedName>
        <fullName evidence="1">Uncharacterized protein</fullName>
    </submittedName>
</protein>
<sequence length="78" mass="8690">MLVADAYKVAASVDRDRTVSHRVFGDSKKLSALRSGAGIDVRRFNNALRWFLDNWPEGHEAPKNLCEHVKAVTHDTAA</sequence>
<organism evidence="1 2">
    <name type="scientific">Phaeobacter inhibens</name>
    <dbReference type="NCBI Taxonomy" id="221822"/>
    <lineage>
        <taxon>Bacteria</taxon>
        <taxon>Pseudomonadati</taxon>
        <taxon>Pseudomonadota</taxon>
        <taxon>Alphaproteobacteria</taxon>
        <taxon>Rhodobacterales</taxon>
        <taxon>Roseobacteraceae</taxon>
        <taxon>Phaeobacter</taxon>
    </lineage>
</organism>
<dbReference type="EMBL" id="CP010705">
    <property type="protein sequence ID" value="AUQ94477.1"/>
    <property type="molecule type" value="Genomic_DNA"/>
</dbReference>
<accession>A0ABM6RDL5</accession>